<dbReference type="OMA" id="CDGAVSM"/>
<dbReference type="SUPFAM" id="SSF53335">
    <property type="entry name" value="S-adenosyl-L-methionine-dependent methyltransferases"/>
    <property type="match status" value="1"/>
</dbReference>
<dbReference type="InterPro" id="IPR004556">
    <property type="entry name" value="HemK-like"/>
</dbReference>
<gene>
    <name evidence="4" type="ORF">MICPUCDRAFT_49478</name>
</gene>
<dbReference type="KEGG" id="mpp:MICPUCDRAFT_49478"/>
<evidence type="ECO:0000256" key="1">
    <source>
        <dbReference type="ARBA" id="ARBA00022603"/>
    </source>
</evidence>
<protein>
    <submittedName>
        <fullName evidence="4">Predicted protein</fullName>
    </submittedName>
</protein>
<proteinExistence type="predicted"/>
<dbReference type="GO" id="GO:0003676">
    <property type="term" value="F:nucleic acid binding"/>
    <property type="evidence" value="ECO:0007669"/>
    <property type="project" value="InterPro"/>
</dbReference>
<dbReference type="PANTHER" id="PTHR47441">
    <property type="match status" value="1"/>
</dbReference>
<dbReference type="EMBL" id="GG663736">
    <property type="protein sequence ID" value="EEH59521.1"/>
    <property type="molecule type" value="Genomic_DNA"/>
</dbReference>
<dbReference type="Proteomes" id="UP000001876">
    <property type="component" value="Unassembled WGS sequence"/>
</dbReference>
<dbReference type="STRING" id="564608.C1MLC9"/>
<keyword evidence="1" id="KW-0489">Methyltransferase</keyword>
<sequence>MYSAFLSLKGPQSRFPSRQIMCASFKKDSARAYANDSRKSSLPVPLVERNIKLSATILEILEWRTWARNYAKTASACKQSSLMLPSLSCLLVEIDWIVADVVAIQDWPKKFFHDIAARDLREDLRNSRFHCSSIDYLRDNAVPLREGLDELRALWNTRLRYRVPLQYLTATSYWRELVLVVTPAVLIPRPETELLVDIIKSAIHEKPSLVESPWVDLGTGSGALAISIAAEISKVKHSLNPAQSSREEEVIVHAVELCPRAAAIARHNVSRYRNITGGGSGGVSVYEGSWFRPLEVRGLTATVGCGTFAGIVSNPPYIPSKDFLSLQPEVRCHEPWIALEGGPGPGLDALISVCTGAAVHLLGGGFLALETNGGRQAHEVAELLEHMSLQDTSGCDKMPIFEKVKVHRDYNGTERFVSAWKIL</sequence>
<keyword evidence="5" id="KW-1185">Reference proteome</keyword>
<dbReference type="InterPro" id="IPR052663">
    <property type="entry name" value="RF_glutamine_MTase_cyano"/>
</dbReference>
<keyword evidence="3" id="KW-0949">S-adenosyl-L-methionine</keyword>
<dbReference type="NCBIfam" id="TIGR00536">
    <property type="entry name" value="hemK_fam"/>
    <property type="match status" value="1"/>
</dbReference>
<reference evidence="4 5" key="1">
    <citation type="journal article" date="2009" name="Science">
        <title>Green evolution and dynamic adaptations revealed by genomes of the marine picoeukaryotes Micromonas.</title>
        <authorList>
            <person name="Worden A.Z."/>
            <person name="Lee J.H."/>
            <person name="Mock T."/>
            <person name="Rouze P."/>
            <person name="Simmons M.P."/>
            <person name="Aerts A.L."/>
            <person name="Allen A.E."/>
            <person name="Cuvelier M.L."/>
            <person name="Derelle E."/>
            <person name="Everett M.V."/>
            <person name="Foulon E."/>
            <person name="Grimwood J."/>
            <person name="Gundlach H."/>
            <person name="Henrissat B."/>
            <person name="Napoli C."/>
            <person name="McDonald S.M."/>
            <person name="Parker M.S."/>
            <person name="Rombauts S."/>
            <person name="Salamov A."/>
            <person name="Von Dassow P."/>
            <person name="Badger J.H."/>
            <person name="Coutinho P.M."/>
            <person name="Demir E."/>
            <person name="Dubchak I."/>
            <person name="Gentemann C."/>
            <person name="Eikrem W."/>
            <person name="Gready J.E."/>
            <person name="John U."/>
            <person name="Lanier W."/>
            <person name="Lindquist E.A."/>
            <person name="Lucas S."/>
            <person name="Mayer K.F."/>
            <person name="Moreau H."/>
            <person name="Not F."/>
            <person name="Otillar R."/>
            <person name="Panaud O."/>
            <person name="Pangilinan J."/>
            <person name="Paulsen I."/>
            <person name="Piegu B."/>
            <person name="Poliakov A."/>
            <person name="Robbens S."/>
            <person name="Schmutz J."/>
            <person name="Toulza E."/>
            <person name="Wyss T."/>
            <person name="Zelensky A."/>
            <person name="Zhou K."/>
            <person name="Armbrust E.V."/>
            <person name="Bhattacharya D."/>
            <person name="Goodenough U.W."/>
            <person name="Van de Peer Y."/>
            <person name="Grigoriev I.V."/>
        </authorList>
    </citation>
    <scope>NUCLEOTIDE SEQUENCE [LARGE SCALE GENOMIC DNA]</scope>
    <source>
        <strain evidence="4 5">CCMP1545</strain>
    </source>
</reference>
<dbReference type="AlphaFoldDB" id="C1MLC9"/>
<evidence type="ECO:0000313" key="4">
    <source>
        <dbReference type="EMBL" id="EEH59521.1"/>
    </source>
</evidence>
<evidence type="ECO:0000313" key="5">
    <source>
        <dbReference type="Proteomes" id="UP000001876"/>
    </source>
</evidence>
<dbReference type="InterPro" id="IPR029063">
    <property type="entry name" value="SAM-dependent_MTases_sf"/>
</dbReference>
<organism evidence="5">
    <name type="scientific">Micromonas pusilla (strain CCMP1545)</name>
    <name type="common">Picoplanktonic green alga</name>
    <dbReference type="NCBI Taxonomy" id="564608"/>
    <lineage>
        <taxon>Eukaryota</taxon>
        <taxon>Viridiplantae</taxon>
        <taxon>Chlorophyta</taxon>
        <taxon>Mamiellophyceae</taxon>
        <taxon>Mamiellales</taxon>
        <taxon>Mamiellaceae</taxon>
        <taxon>Micromonas</taxon>
    </lineage>
</organism>
<dbReference type="RefSeq" id="XP_003056145.1">
    <property type="nucleotide sequence ID" value="XM_003056099.1"/>
</dbReference>
<dbReference type="GeneID" id="9681783"/>
<accession>C1MLC9</accession>
<dbReference type="GO" id="GO:0032259">
    <property type="term" value="P:methylation"/>
    <property type="evidence" value="ECO:0007669"/>
    <property type="project" value="UniProtKB-KW"/>
</dbReference>
<evidence type="ECO:0000256" key="2">
    <source>
        <dbReference type="ARBA" id="ARBA00022679"/>
    </source>
</evidence>
<name>C1MLC9_MICPC</name>
<dbReference type="PANTHER" id="PTHR47441:SF3">
    <property type="entry name" value="RELEASE FACTOR GLUTAMINE METHYLTRANSFERASE"/>
    <property type="match status" value="1"/>
</dbReference>
<keyword evidence="2" id="KW-0808">Transferase</keyword>
<evidence type="ECO:0000256" key="3">
    <source>
        <dbReference type="ARBA" id="ARBA00022691"/>
    </source>
</evidence>
<dbReference type="GO" id="GO:0008276">
    <property type="term" value="F:protein methyltransferase activity"/>
    <property type="evidence" value="ECO:0007669"/>
    <property type="project" value="InterPro"/>
</dbReference>
<dbReference type="eggNOG" id="KOG2904">
    <property type="taxonomic scope" value="Eukaryota"/>
</dbReference>
<dbReference type="PROSITE" id="PS00092">
    <property type="entry name" value="N6_MTASE"/>
    <property type="match status" value="1"/>
</dbReference>
<dbReference type="InterPro" id="IPR002052">
    <property type="entry name" value="DNA_methylase_N6_adenine_CS"/>
</dbReference>
<dbReference type="Gene3D" id="3.40.50.150">
    <property type="entry name" value="Vaccinia Virus protein VP39"/>
    <property type="match status" value="1"/>
</dbReference>
<dbReference type="OrthoDB" id="269872at2759"/>